<evidence type="ECO:0000256" key="1">
    <source>
        <dbReference type="SAM" id="MobiDB-lite"/>
    </source>
</evidence>
<evidence type="ECO:0000313" key="2">
    <source>
        <dbReference type="EnsemblMetazoa" id="CJA34167a.1"/>
    </source>
</evidence>
<reference evidence="2" key="2">
    <citation type="submission" date="2022-06" db="UniProtKB">
        <authorList>
            <consortium name="EnsemblMetazoa"/>
        </authorList>
    </citation>
    <scope>IDENTIFICATION</scope>
    <source>
        <strain evidence="2">DF5081</strain>
    </source>
</reference>
<protein>
    <submittedName>
        <fullName evidence="2">Uncharacterized protein</fullName>
    </submittedName>
</protein>
<accession>A0A8R1IP10</accession>
<keyword evidence="3" id="KW-1185">Reference proteome</keyword>
<feature type="compositionally biased region" description="Low complexity" evidence="1">
    <location>
        <begin position="9"/>
        <end position="30"/>
    </location>
</feature>
<reference evidence="3" key="1">
    <citation type="submission" date="2010-08" db="EMBL/GenBank/DDBJ databases">
        <authorList>
            <consortium name="Caenorhabditis japonica Sequencing Consortium"/>
            <person name="Wilson R.K."/>
        </authorList>
    </citation>
    <scope>NUCLEOTIDE SEQUENCE [LARGE SCALE GENOMIC DNA]</scope>
    <source>
        <strain evidence="3">DF5081</strain>
    </source>
</reference>
<dbReference type="Proteomes" id="UP000005237">
    <property type="component" value="Unassembled WGS sequence"/>
</dbReference>
<proteinExistence type="predicted"/>
<organism evidence="2 3">
    <name type="scientific">Caenorhabditis japonica</name>
    <dbReference type="NCBI Taxonomy" id="281687"/>
    <lineage>
        <taxon>Eukaryota</taxon>
        <taxon>Metazoa</taxon>
        <taxon>Ecdysozoa</taxon>
        <taxon>Nematoda</taxon>
        <taxon>Chromadorea</taxon>
        <taxon>Rhabditida</taxon>
        <taxon>Rhabditina</taxon>
        <taxon>Rhabditomorpha</taxon>
        <taxon>Rhabditoidea</taxon>
        <taxon>Rhabditidae</taxon>
        <taxon>Peloderinae</taxon>
        <taxon>Caenorhabditis</taxon>
    </lineage>
</organism>
<name>A0A8R1IP10_CAEJA</name>
<sequence>MVTMITGPSSRHGSTESTSSGSSGSSGAIVAGSGNRVVVLKRKVARKKMDRVKVENQSQKNRAHQSLIALLHQNPIIVRQYGMFFEMKN</sequence>
<dbReference type="AlphaFoldDB" id="A0A8R1IP10"/>
<evidence type="ECO:0000313" key="3">
    <source>
        <dbReference type="Proteomes" id="UP000005237"/>
    </source>
</evidence>
<dbReference type="EnsemblMetazoa" id="CJA34167a.1">
    <property type="protein sequence ID" value="CJA34167a.1"/>
    <property type="gene ID" value="WBGene00210014"/>
</dbReference>
<feature type="region of interest" description="Disordered" evidence="1">
    <location>
        <begin position="1"/>
        <end position="30"/>
    </location>
</feature>